<accession>A0A3S5ANW9</accession>
<gene>
    <name evidence="1" type="ORF">PXEA_LOCUS21805</name>
</gene>
<sequence>MRYAPISDGGAAGEVQDATQASKTLFVREASLHLLTGPDWEVGMGERGYVRRVVCKPGAVFALGGVNLSYICLVGV</sequence>
<protein>
    <submittedName>
        <fullName evidence="1">Uncharacterized protein</fullName>
    </submittedName>
</protein>
<proteinExistence type="predicted"/>
<name>A0A3S5ANW9_9PLAT</name>
<evidence type="ECO:0000313" key="2">
    <source>
        <dbReference type="Proteomes" id="UP000784294"/>
    </source>
</evidence>
<dbReference type="Proteomes" id="UP000784294">
    <property type="component" value="Unassembled WGS sequence"/>
</dbReference>
<keyword evidence="2" id="KW-1185">Reference proteome</keyword>
<reference evidence="1" key="1">
    <citation type="submission" date="2018-11" db="EMBL/GenBank/DDBJ databases">
        <authorList>
            <consortium name="Pathogen Informatics"/>
        </authorList>
    </citation>
    <scope>NUCLEOTIDE SEQUENCE</scope>
</reference>
<evidence type="ECO:0000313" key="1">
    <source>
        <dbReference type="EMBL" id="VEL28365.1"/>
    </source>
</evidence>
<comment type="caution">
    <text evidence="1">The sequence shown here is derived from an EMBL/GenBank/DDBJ whole genome shotgun (WGS) entry which is preliminary data.</text>
</comment>
<dbReference type="EMBL" id="CAAALY010094548">
    <property type="protein sequence ID" value="VEL28365.1"/>
    <property type="molecule type" value="Genomic_DNA"/>
</dbReference>
<dbReference type="AlphaFoldDB" id="A0A3S5ANW9"/>
<organism evidence="1 2">
    <name type="scientific">Protopolystoma xenopodis</name>
    <dbReference type="NCBI Taxonomy" id="117903"/>
    <lineage>
        <taxon>Eukaryota</taxon>
        <taxon>Metazoa</taxon>
        <taxon>Spiralia</taxon>
        <taxon>Lophotrochozoa</taxon>
        <taxon>Platyhelminthes</taxon>
        <taxon>Monogenea</taxon>
        <taxon>Polyopisthocotylea</taxon>
        <taxon>Polystomatidea</taxon>
        <taxon>Polystomatidae</taxon>
        <taxon>Protopolystoma</taxon>
    </lineage>
</organism>